<evidence type="ECO:0000256" key="7">
    <source>
        <dbReference type="ARBA" id="ARBA00022692"/>
    </source>
</evidence>
<evidence type="ECO:0000256" key="3">
    <source>
        <dbReference type="ARBA" id="ARBA00022475"/>
    </source>
</evidence>
<protein>
    <submittedName>
        <fullName evidence="14">EamA family transporter</fullName>
    </submittedName>
</protein>
<keyword evidence="8" id="KW-0448">Lipopolysaccharide biosynthesis</keyword>
<comment type="similarity">
    <text evidence="2">Belongs to the EamA transporter family.</text>
</comment>
<dbReference type="Gene3D" id="1.10.3730.20">
    <property type="match status" value="1"/>
</dbReference>
<keyword evidence="6" id="KW-0441">Lipid A biosynthesis</keyword>
<sequence>MNPSYLLLIALNTIILVIGQFLWKTGMTKKEADFSSVFGILKLLFSPYVFSGLVMYGFATILWLFILSKVQLSVAYPLQSFAYLFTVIGAYFVFGEPITLWKVVGVLFIMLGVSIIGISEASL</sequence>
<evidence type="ECO:0000256" key="5">
    <source>
        <dbReference type="ARBA" id="ARBA00022519"/>
    </source>
</evidence>
<evidence type="ECO:0000313" key="14">
    <source>
        <dbReference type="EMBL" id="MBD7909230.1"/>
    </source>
</evidence>
<dbReference type="InterPro" id="IPR000390">
    <property type="entry name" value="Small_drug/metabolite_transptr"/>
</dbReference>
<dbReference type="PANTHER" id="PTHR30561">
    <property type="entry name" value="SMR FAMILY PROTON-DEPENDENT DRUG EFFLUX TRANSPORTER SUGE"/>
    <property type="match status" value="1"/>
</dbReference>
<keyword evidence="7 12" id="KW-0812">Transmembrane</keyword>
<feature type="transmembrane region" description="Helical" evidence="12">
    <location>
        <begin position="5"/>
        <end position="23"/>
    </location>
</feature>
<evidence type="ECO:0000256" key="1">
    <source>
        <dbReference type="ARBA" id="ARBA00004651"/>
    </source>
</evidence>
<reference evidence="14 15" key="1">
    <citation type="submission" date="2020-08" db="EMBL/GenBank/DDBJ databases">
        <title>A Genomic Blueprint of the Chicken Gut Microbiome.</title>
        <authorList>
            <person name="Gilroy R."/>
            <person name="Ravi A."/>
            <person name="Getino M."/>
            <person name="Pursley I."/>
            <person name="Horton D.L."/>
            <person name="Alikhan N.-F."/>
            <person name="Baker D."/>
            <person name="Gharbi K."/>
            <person name="Hall N."/>
            <person name="Watson M."/>
            <person name="Adriaenssens E.M."/>
            <person name="Foster-Nyarko E."/>
            <person name="Jarju S."/>
            <person name="Secka A."/>
            <person name="Antonio M."/>
            <person name="Oren A."/>
            <person name="Chaudhuri R."/>
            <person name="La Ragione R.M."/>
            <person name="Hildebrand F."/>
            <person name="Pallen M.J."/>
        </authorList>
    </citation>
    <scope>NUCLEOTIDE SEQUENCE [LARGE SCALE GENOMIC DNA]</scope>
    <source>
        <strain evidence="14 15">Sa3CUA8</strain>
    </source>
</reference>
<gene>
    <name evidence="14" type="ORF">H9659_12915</name>
</gene>
<organism evidence="14 15">
    <name type="scientific">Sporosarcina gallistercoris</name>
    <dbReference type="NCBI Taxonomy" id="2762245"/>
    <lineage>
        <taxon>Bacteria</taxon>
        <taxon>Bacillati</taxon>
        <taxon>Bacillota</taxon>
        <taxon>Bacilli</taxon>
        <taxon>Bacillales</taxon>
        <taxon>Caryophanaceae</taxon>
        <taxon>Sporosarcina</taxon>
    </lineage>
</organism>
<keyword evidence="5" id="KW-0997">Cell inner membrane</keyword>
<keyword evidence="10" id="KW-0443">Lipid metabolism</keyword>
<keyword evidence="11 12" id="KW-0472">Membrane</keyword>
<evidence type="ECO:0000256" key="12">
    <source>
        <dbReference type="SAM" id="Phobius"/>
    </source>
</evidence>
<comment type="subcellular location">
    <subcellularLocation>
        <location evidence="1">Cell membrane</location>
        <topology evidence="1">Multi-pass membrane protein</topology>
    </subcellularLocation>
</comment>
<keyword evidence="3" id="KW-1003">Cell membrane</keyword>
<name>A0ABR8PM30_9BACL</name>
<evidence type="ECO:0000259" key="13">
    <source>
        <dbReference type="Pfam" id="PF00892"/>
    </source>
</evidence>
<evidence type="ECO:0000313" key="15">
    <source>
        <dbReference type="Proteomes" id="UP000659496"/>
    </source>
</evidence>
<evidence type="ECO:0000256" key="8">
    <source>
        <dbReference type="ARBA" id="ARBA00022985"/>
    </source>
</evidence>
<evidence type="ECO:0000256" key="11">
    <source>
        <dbReference type="ARBA" id="ARBA00023136"/>
    </source>
</evidence>
<keyword evidence="9 12" id="KW-1133">Transmembrane helix</keyword>
<evidence type="ECO:0000256" key="4">
    <source>
        <dbReference type="ARBA" id="ARBA00022516"/>
    </source>
</evidence>
<dbReference type="EMBL" id="JACSQY010000011">
    <property type="protein sequence ID" value="MBD7909230.1"/>
    <property type="molecule type" value="Genomic_DNA"/>
</dbReference>
<dbReference type="SUPFAM" id="SSF103481">
    <property type="entry name" value="Multidrug resistance efflux transporter EmrE"/>
    <property type="match status" value="1"/>
</dbReference>
<evidence type="ECO:0000256" key="2">
    <source>
        <dbReference type="ARBA" id="ARBA00007362"/>
    </source>
</evidence>
<dbReference type="InterPro" id="IPR037185">
    <property type="entry name" value="EmrE-like"/>
</dbReference>
<feature type="transmembrane region" description="Helical" evidence="12">
    <location>
        <begin position="74"/>
        <end position="94"/>
    </location>
</feature>
<comment type="caution">
    <text evidence="14">The sequence shown here is derived from an EMBL/GenBank/DDBJ whole genome shotgun (WGS) entry which is preliminary data.</text>
</comment>
<proteinExistence type="inferred from homology"/>
<feature type="transmembrane region" description="Helical" evidence="12">
    <location>
        <begin position="43"/>
        <end position="67"/>
    </location>
</feature>
<evidence type="ECO:0000256" key="6">
    <source>
        <dbReference type="ARBA" id="ARBA00022556"/>
    </source>
</evidence>
<evidence type="ECO:0000256" key="10">
    <source>
        <dbReference type="ARBA" id="ARBA00023098"/>
    </source>
</evidence>
<keyword evidence="15" id="KW-1185">Reference proteome</keyword>
<feature type="domain" description="EamA" evidence="13">
    <location>
        <begin position="13"/>
        <end position="116"/>
    </location>
</feature>
<dbReference type="Pfam" id="PF00892">
    <property type="entry name" value="EamA"/>
    <property type="match status" value="1"/>
</dbReference>
<evidence type="ECO:0000256" key="9">
    <source>
        <dbReference type="ARBA" id="ARBA00022989"/>
    </source>
</evidence>
<accession>A0ABR8PM30</accession>
<feature type="transmembrane region" description="Helical" evidence="12">
    <location>
        <begin position="100"/>
        <end position="118"/>
    </location>
</feature>
<dbReference type="RefSeq" id="WP_191691222.1">
    <property type="nucleotide sequence ID" value="NZ_JACSQY010000011.1"/>
</dbReference>
<keyword evidence="4" id="KW-0444">Lipid biosynthesis</keyword>
<dbReference type="Proteomes" id="UP000659496">
    <property type="component" value="Unassembled WGS sequence"/>
</dbReference>
<dbReference type="InterPro" id="IPR000620">
    <property type="entry name" value="EamA_dom"/>
</dbReference>
<dbReference type="PANTHER" id="PTHR30561:SF9">
    <property type="entry name" value="4-AMINO-4-DEOXY-L-ARABINOSE-PHOSPHOUNDECAPRENOL FLIPPASE SUBUNIT ARNF-RELATED"/>
    <property type="match status" value="1"/>
</dbReference>